<gene>
    <name evidence="4" type="ORF">DYI23_17595</name>
    <name evidence="3" type="ORF">IG617_13280</name>
</gene>
<evidence type="ECO:0000313" key="6">
    <source>
        <dbReference type="Proteomes" id="UP000705379"/>
    </source>
</evidence>
<evidence type="ECO:0000259" key="2">
    <source>
        <dbReference type="Pfam" id="PF04326"/>
    </source>
</evidence>
<accession>A0A927Q2K1</accession>
<dbReference type="EMBL" id="QTKU01000004">
    <property type="protein sequence ID" value="MBS8262047.1"/>
    <property type="molecule type" value="Genomic_DNA"/>
</dbReference>
<feature type="domain" description="Schlafen AlbA-2" evidence="2">
    <location>
        <begin position="116"/>
        <end position="251"/>
    </location>
</feature>
<organism evidence="4 6">
    <name type="scientific">Roseibium polysiphoniae</name>
    <dbReference type="NCBI Taxonomy" id="2571221"/>
    <lineage>
        <taxon>Bacteria</taxon>
        <taxon>Pseudomonadati</taxon>
        <taxon>Pseudomonadota</taxon>
        <taxon>Alphaproteobacteria</taxon>
        <taxon>Hyphomicrobiales</taxon>
        <taxon>Stappiaceae</taxon>
        <taxon>Roseibium</taxon>
    </lineage>
</organism>
<dbReference type="InterPro" id="IPR007421">
    <property type="entry name" value="Schlafen_AlbA_2_dom"/>
</dbReference>
<evidence type="ECO:0000313" key="5">
    <source>
        <dbReference type="Proteomes" id="UP000615687"/>
    </source>
</evidence>
<evidence type="ECO:0000256" key="1">
    <source>
        <dbReference type="SAM" id="Phobius"/>
    </source>
</evidence>
<evidence type="ECO:0000313" key="3">
    <source>
        <dbReference type="EMBL" id="MBD8877264.1"/>
    </source>
</evidence>
<keyword evidence="1" id="KW-0812">Transmembrane</keyword>
<dbReference type="PANTHER" id="PTHR30595">
    <property type="entry name" value="GLPR-RELATED TRANSCRIPTIONAL REPRESSOR"/>
    <property type="match status" value="1"/>
</dbReference>
<keyword evidence="4" id="KW-0547">Nucleotide-binding</keyword>
<reference evidence="3 5" key="2">
    <citation type="submission" date="2020-09" db="EMBL/GenBank/DDBJ databases">
        <title>The genome sequence of type strain Labrenzia polysiphoniae KACC 19711.</title>
        <authorList>
            <person name="Liu Y."/>
        </authorList>
    </citation>
    <scope>NUCLEOTIDE SEQUENCE [LARGE SCALE GENOMIC DNA]</scope>
    <source>
        <strain evidence="3 5">KACC 19711</strain>
    </source>
</reference>
<evidence type="ECO:0000313" key="4">
    <source>
        <dbReference type="EMBL" id="MBS8262047.1"/>
    </source>
</evidence>
<dbReference type="RefSeq" id="WP_192109710.1">
    <property type="nucleotide sequence ID" value="NZ_JACYXJ010000005.1"/>
</dbReference>
<dbReference type="Gene3D" id="3.30.950.30">
    <property type="entry name" value="Schlafen, AAA domain"/>
    <property type="match status" value="1"/>
</dbReference>
<feature type="transmembrane region" description="Helical" evidence="1">
    <location>
        <begin position="57"/>
        <end position="86"/>
    </location>
</feature>
<feature type="transmembrane region" description="Helical" evidence="1">
    <location>
        <begin position="12"/>
        <end position="37"/>
    </location>
</feature>
<dbReference type="PANTHER" id="PTHR30595:SF6">
    <property type="entry name" value="SCHLAFEN ALBA-2 DOMAIN-CONTAINING PROTEIN"/>
    <property type="match status" value="1"/>
</dbReference>
<dbReference type="InterPro" id="IPR038461">
    <property type="entry name" value="Schlafen_AlbA_2_dom_sf"/>
</dbReference>
<keyword evidence="4" id="KW-0067">ATP-binding</keyword>
<dbReference type="GO" id="GO:0005524">
    <property type="term" value="F:ATP binding"/>
    <property type="evidence" value="ECO:0007669"/>
    <property type="project" value="UniProtKB-KW"/>
</dbReference>
<dbReference type="Proteomes" id="UP000705379">
    <property type="component" value="Unassembled WGS sequence"/>
</dbReference>
<dbReference type="Proteomes" id="UP000615687">
    <property type="component" value="Unassembled WGS sequence"/>
</dbReference>
<keyword evidence="1" id="KW-0472">Membrane</keyword>
<name>A0A927Q2K1_9HYPH</name>
<protein>
    <submittedName>
        <fullName evidence="4">ATP-binding protein</fullName>
    </submittedName>
</protein>
<keyword evidence="1" id="KW-1133">Transmembrane helix</keyword>
<keyword evidence="5" id="KW-1185">Reference proteome</keyword>
<dbReference type="AlphaFoldDB" id="A0A927Q2K1"/>
<dbReference type="Pfam" id="PF04326">
    <property type="entry name" value="SLFN_AlbA_2"/>
    <property type="match status" value="1"/>
</dbReference>
<comment type="caution">
    <text evidence="4">The sequence shown here is derived from an EMBL/GenBank/DDBJ whole genome shotgun (WGS) entry which is preliminary data.</text>
</comment>
<dbReference type="EMBL" id="JACYXJ010000005">
    <property type="protein sequence ID" value="MBD8877264.1"/>
    <property type="molecule type" value="Genomic_DNA"/>
</dbReference>
<proteinExistence type="predicted"/>
<reference evidence="4" key="3">
    <citation type="journal article" date="2021" name="Microorganisms">
        <title>Bacterial Dimethylsulfoniopropionate Biosynthesis in the East China Sea.</title>
        <authorList>
            <person name="Liu J."/>
            <person name="Zhang Y."/>
            <person name="Liu J."/>
            <person name="Zhong H."/>
            <person name="Williams B.T."/>
            <person name="Zheng Y."/>
            <person name="Curson A.R.J."/>
            <person name="Sun C."/>
            <person name="Sun H."/>
            <person name="Song D."/>
            <person name="Wagner Mackenzie B."/>
            <person name="Bermejo Martinez A."/>
            <person name="Todd J.D."/>
            <person name="Zhang X.H."/>
        </authorList>
    </citation>
    <scope>NUCLEOTIDE SEQUENCE</scope>
    <source>
        <strain evidence="4">AESS21</strain>
    </source>
</reference>
<reference evidence="4" key="1">
    <citation type="submission" date="2018-08" db="EMBL/GenBank/DDBJ databases">
        <authorList>
            <person name="Jin W."/>
            <person name="Wang H."/>
            <person name="Yang Y."/>
            <person name="Li M."/>
            <person name="Liu J."/>
        </authorList>
    </citation>
    <scope>NUCLEOTIDE SEQUENCE</scope>
    <source>
        <strain evidence="4">AESS21</strain>
    </source>
</reference>
<sequence length="265" mass="29761">MVRFASSRLSLMTAYLLLGALVGVFVIHPLNLIVVWWELSRFSETAPTFWEFMSGRLWLILFPRHFDIVVAYAIMGAIVGVAFGLFTRNYVNTAKAYKSLREEQIALIPDIIRQGESARVEFKSSVRWDVNENRINRGLEKVIAKTIAGFFNAQGGYLVIGVDDTGTPLGLDNDLSTLKQPDLDSFERTLNDIVTKSLGGDLCPFIHTVFAKVEEKDVAMVIIRPAPRAAHLADGRSSLFYVRSGNSTRQLDVREAINYARSRWS</sequence>